<gene>
    <name evidence="4" type="ORF">IFJ75_18920</name>
</gene>
<dbReference type="Gene3D" id="2.60.450.10">
    <property type="entry name" value="Lipopolysaccharide (LPS) transport protein A like domain"/>
    <property type="match status" value="1"/>
</dbReference>
<dbReference type="Proteomes" id="UP000663918">
    <property type="component" value="Chromosome"/>
</dbReference>
<organism evidence="4 5">
    <name type="scientific">Brevundimonas goettingensis</name>
    <dbReference type="NCBI Taxonomy" id="2774190"/>
    <lineage>
        <taxon>Bacteria</taxon>
        <taxon>Pseudomonadati</taxon>
        <taxon>Pseudomonadota</taxon>
        <taxon>Alphaproteobacteria</taxon>
        <taxon>Caulobacterales</taxon>
        <taxon>Caulobacteraceae</taxon>
        <taxon>Brevundimonas</taxon>
    </lineage>
</organism>
<dbReference type="InterPro" id="IPR005653">
    <property type="entry name" value="OstA-like_N"/>
</dbReference>
<dbReference type="AlphaFoldDB" id="A0A975GW15"/>
<dbReference type="PANTHER" id="PTHR36504">
    <property type="entry name" value="LIPOPOLYSACCHARIDE EXPORT SYSTEM PROTEIN LPTA"/>
    <property type="match status" value="1"/>
</dbReference>
<protein>
    <submittedName>
        <fullName evidence="4">LPS ABC transporter substrate-binding protein LptA</fullName>
    </submittedName>
</protein>
<dbReference type="EMBL" id="CP062222">
    <property type="protein sequence ID" value="QTC91239.1"/>
    <property type="molecule type" value="Genomic_DNA"/>
</dbReference>
<evidence type="ECO:0000313" key="4">
    <source>
        <dbReference type="EMBL" id="QTC91239.1"/>
    </source>
</evidence>
<sequence length="168" mass="17293">MMMTMNRTVIAGVSAAVGLAVVGGAAFAQTSARARSNVSDQPIMVGADGGERTNTGFALRGRAEVTQGQNRLRADSIVGTNAEGQNISTVTATGNVYYVTPNETIRGDRAVYTVSSATIVVTGDVILTQGKNVLTGGRLSYNIDTGQTDMAAGGNGRIQGVFYPQGSN</sequence>
<dbReference type="GO" id="GO:0030288">
    <property type="term" value="C:outer membrane-bounded periplasmic space"/>
    <property type="evidence" value="ECO:0007669"/>
    <property type="project" value="TreeGrafter"/>
</dbReference>
<dbReference type="GO" id="GO:0017089">
    <property type="term" value="F:glycolipid transfer activity"/>
    <property type="evidence" value="ECO:0007669"/>
    <property type="project" value="TreeGrafter"/>
</dbReference>
<dbReference type="Pfam" id="PF03968">
    <property type="entry name" value="LptD_N"/>
    <property type="match status" value="1"/>
</dbReference>
<evidence type="ECO:0000313" key="5">
    <source>
        <dbReference type="Proteomes" id="UP000663918"/>
    </source>
</evidence>
<dbReference type="GO" id="GO:0015920">
    <property type="term" value="P:lipopolysaccharide transport"/>
    <property type="evidence" value="ECO:0007669"/>
    <property type="project" value="TreeGrafter"/>
</dbReference>
<evidence type="ECO:0000256" key="1">
    <source>
        <dbReference type="ARBA" id="ARBA00022729"/>
    </source>
</evidence>
<evidence type="ECO:0000259" key="3">
    <source>
        <dbReference type="Pfam" id="PF03968"/>
    </source>
</evidence>
<dbReference type="PANTHER" id="PTHR36504:SF1">
    <property type="entry name" value="LIPOPOLYSACCHARIDE EXPORT SYSTEM PROTEIN LPTA"/>
    <property type="match status" value="1"/>
</dbReference>
<dbReference type="GO" id="GO:0009279">
    <property type="term" value="C:cell outer membrane"/>
    <property type="evidence" value="ECO:0007669"/>
    <property type="project" value="TreeGrafter"/>
</dbReference>
<dbReference type="KEGG" id="bgoe:IFJ75_18920"/>
<name>A0A975GW15_9CAUL</name>
<proteinExistence type="predicted"/>
<accession>A0A975GW15</accession>
<evidence type="ECO:0000256" key="2">
    <source>
        <dbReference type="SAM" id="SignalP"/>
    </source>
</evidence>
<keyword evidence="5" id="KW-1185">Reference proteome</keyword>
<feature type="signal peptide" evidence="2">
    <location>
        <begin position="1"/>
        <end position="28"/>
    </location>
</feature>
<keyword evidence="1 2" id="KW-0732">Signal</keyword>
<feature type="chain" id="PRO_5037471148" evidence="2">
    <location>
        <begin position="29"/>
        <end position="168"/>
    </location>
</feature>
<dbReference type="InterPro" id="IPR052037">
    <property type="entry name" value="LPS_export_LptA"/>
</dbReference>
<feature type="domain" description="Organic solvent tolerance-like N-terminal" evidence="3">
    <location>
        <begin position="59"/>
        <end position="146"/>
    </location>
</feature>
<reference evidence="4" key="1">
    <citation type="submission" date="2020-09" db="EMBL/GenBank/DDBJ databases">
        <title>Brevundimonas sp. LVF2 isolated from a puddle in Goettingen, Germany.</title>
        <authorList>
            <person name="Friedrich I."/>
            <person name="Klassen A."/>
            <person name="Hannes N."/>
            <person name="Schneider D."/>
            <person name="Hertel R."/>
            <person name="Daniel R."/>
        </authorList>
    </citation>
    <scope>NUCLEOTIDE SEQUENCE</scope>
    <source>
        <strain evidence="4">LVF2</strain>
    </source>
</reference>